<comment type="caution">
    <text evidence="3">The sequence shown here is derived from an EMBL/GenBank/DDBJ whole genome shotgun (WGS) entry which is preliminary data.</text>
</comment>
<feature type="transmembrane region" description="Helical" evidence="1">
    <location>
        <begin position="108"/>
        <end position="126"/>
    </location>
</feature>
<organism evidence="3 4">
    <name type="scientific">Maribacter flavus</name>
    <dbReference type="NCBI Taxonomy" id="1658664"/>
    <lineage>
        <taxon>Bacteria</taxon>
        <taxon>Pseudomonadati</taxon>
        <taxon>Bacteroidota</taxon>
        <taxon>Flavobacteriia</taxon>
        <taxon>Flavobacteriales</taxon>
        <taxon>Flavobacteriaceae</taxon>
        <taxon>Maribacter</taxon>
    </lineage>
</organism>
<accession>A0A5B2TY53</accession>
<dbReference type="InterPro" id="IPR006976">
    <property type="entry name" value="VanZ-like"/>
</dbReference>
<evidence type="ECO:0000313" key="4">
    <source>
        <dbReference type="Proteomes" id="UP000323188"/>
    </source>
</evidence>
<gene>
    <name evidence="3" type="ORF">F0361_02915</name>
</gene>
<sequence length="132" mass="15335">MLKKLFYKVLFISWMVFVTFSSLFSFEGMKMGSFALRIPHFDKLVHIVFYLVMFLTAFFAIKDYFLPRLKLRTVLWGVLTFTIIYGMIIEVLQYTFTVNREGDIMDALANSMGAIVGLMLVKRLIYKGGSLK</sequence>
<reference evidence="3 4" key="1">
    <citation type="submission" date="2019-09" db="EMBL/GenBank/DDBJ databases">
        <authorList>
            <person name="Khan S.A."/>
            <person name="Jeon C.O."/>
            <person name="Chun B.H."/>
            <person name="Jeong S.E."/>
        </authorList>
    </citation>
    <scope>NUCLEOTIDE SEQUENCE [LARGE SCALE GENOMIC DNA]</scope>
    <source>
        <strain evidence="3 4">KCTC 42508</strain>
    </source>
</reference>
<evidence type="ECO:0000259" key="2">
    <source>
        <dbReference type="Pfam" id="PF04892"/>
    </source>
</evidence>
<dbReference type="EMBL" id="VUOE01000001">
    <property type="protein sequence ID" value="KAA2218590.1"/>
    <property type="molecule type" value="Genomic_DNA"/>
</dbReference>
<dbReference type="Pfam" id="PF04892">
    <property type="entry name" value="VanZ"/>
    <property type="match status" value="1"/>
</dbReference>
<dbReference type="Proteomes" id="UP000323188">
    <property type="component" value="Unassembled WGS sequence"/>
</dbReference>
<protein>
    <recommendedName>
        <fullName evidence="2">VanZ-like domain-containing protein</fullName>
    </recommendedName>
</protein>
<dbReference type="PANTHER" id="PTHR28008">
    <property type="entry name" value="DOMAIN PROTEIN, PUTATIVE (AFU_ORTHOLOGUE AFUA_3G10980)-RELATED"/>
    <property type="match status" value="1"/>
</dbReference>
<dbReference type="AlphaFoldDB" id="A0A5B2TY53"/>
<dbReference type="PANTHER" id="PTHR28008:SF1">
    <property type="entry name" value="DOMAIN PROTEIN, PUTATIVE (AFU_ORTHOLOGUE AFUA_3G10980)-RELATED"/>
    <property type="match status" value="1"/>
</dbReference>
<evidence type="ECO:0000313" key="3">
    <source>
        <dbReference type="EMBL" id="KAA2218590.1"/>
    </source>
</evidence>
<keyword evidence="1" id="KW-1133">Transmembrane helix</keyword>
<keyword evidence="1" id="KW-0812">Transmembrane</keyword>
<dbReference type="RefSeq" id="WP_154917152.1">
    <property type="nucleotide sequence ID" value="NZ_JBNZAX010000001.1"/>
</dbReference>
<keyword evidence="1" id="KW-0472">Membrane</keyword>
<feature type="transmembrane region" description="Helical" evidence="1">
    <location>
        <begin position="44"/>
        <end position="61"/>
    </location>
</feature>
<proteinExistence type="predicted"/>
<feature type="transmembrane region" description="Helical" evidence="1">
    <location>
        <begin position="73"/>
        <end position="96"/>
    </location>
</feature>
<dbReference type="NCBIfam" id="NF037970">
    <property type="entry name" value="vanZ_1"/>
    <property type="match status" value="1"/>
</dbReference>
<evidence type="ECO:0000256" key="1">
    <source>
        <dbReference type="SAM" id="Phobius"/>
    </source>
</evidence>
<name>A0A5B2TY53_9FLAO</name>
<feature type="transmembrane region" description="Helical" evidence="1">
    <location>
        <begin position="5"/>
        <end position="24"/>
    </location>
</feature>
<feature type="domain" description="VanZ-like" evidence="2">
    <location>
        <begin position="12"/>
        <end position="122"/>
    </location>
</feature>